<proteinExistence type="predicted"/>
<feature type="region of interest" description="Disordered" evidence="1">
    <location>
        <begin position="1"/>
        <end position="25"/>
    </location>
</feature>
<reference evidence="2" key="1">
    <citation type="submission" date="2020-05" db="EMBL/GenBank/DDBJ databases">
        <authorList>
            <person name="Chiriac C."/>
            <person name="Salcher M."/>
            <person name="Ghai R."/>
            <person name="Kavagutti S V."/>
        </authorList>
    </citation>
    <scope>NUCLEOTIDE SEQUENCE</scope>
</reference>
<accession>A0A6J7BYZ4</accession>
<name>A0A6J7BYZ4_9ZZZZ</name>
<sequence>MMKCPFREWESASPSFPSSSPLSSDTRSAGRPVGLFFDQERLAGQFAVAFVPFEILVANQSAHILDGNTDRSGDRFNAGVGVQPAGADDGCQVKHGFGNLSWPLRCEQYRHAMLPAAPDDPLERCRGFSKRRADEVGQFVAHERDRRT</sequence>
<dbReference type="AlphaFoldDB" id="A0A6J7BYZ4"/>
<feature type="compositionally biased region" description="Low complexity" evidence="1">
    <location>
        <begin position="11"/>
        <end position="24"/>
    </location>
</feature>
<evidence type="ECO:0000256" key="1">
    <source>
        <dbReference type="SAM" id="MobiDB-lite"/>
    </source>
</evidence>
<dbReference type="EMBL" id="CAFBIX010000075">
    <property type="protein sequence ID" value="CAB4850610.1"/>
    <property type="molecule type" value="Genomic_DNA"/>
</dbReference>
<evidence type="ECO:0000313" key="2">
    <source>
        <dbReference type="EMBL" id="CAB4850610.1"/>
    </source>
</evidence>
<protein>
    <submittedName>
        <fullName evidence="2">Unannotated protein</fullName>
    </submittedName>
</protein>
<organism evidence="2">
    <name type="scientific">freshwater metagenome</name>
    <dbReference type="NCBI Taxonomy" id="449393"/>
    <lineage>
        <taxon>unclassified sequences</taxon>
        <taxon>metagenomes</taxon>
        <taxon>ecological metagenomes</taxon>
    </lineage>
</organism>
<feature type="compositionally biased region" description="Basic and acidic residues" evidence="1">
    <location>
        <begin position="1"/>
        <end position="10"/>
    </location>
</feature>
<gene>
    <name evidence="2" type="ORF">UFOPK3278_01273</name>
</gene>